<evidence type="ECO:0000256" key="1">
    <source>
        <dbReference type="SAM" id="MobiDB-lite"/>
    </source>
</evidence>
<evidence type="ECO:0000313" key="3">
    <source>
        <dbReference type="Proteomes" id="UP000007305"/>
    </source>
</evidence>
<organism evidence="2 3">
    <name type="scientific">Zea mays</name>
    <name type="common">Maize</name>
    <dbReference type="NCBI Taxonomy" id="4577"/>
    <lineage>
        <taxon>Eukaryota</taxon>
        <taxon>Viridiplantae</taxon>
        <taxon>Streptophyta</taxon>
        <taxon>Embryophyta</taxon>
        <taxon>Tracheophyta</taxon>
        <taxon>Spermatophyta</taxon>
        <taxon>Magnoliopsida</taxon>
        <taxon>Liliopsida</taxon>
        <taxon>Poales</taxon>
        <taxon>Poaceae</taxon>
        <taxon>PACMAD clade</taxon>
        <taxon>Panicoideae</taxon>
        <taxon>Andropogonodae</taxon>
        <taxon>Andropogoneae</taxon>
        <taxon>Tripsacinae</taxon>
        <taxon>Zea</taxon>
    </lineage>
</organism>
<dbReference type="Gramene" id="Zm00001eb141180_T001">
    <property type="protein sequence ID" value="Zm00001eb141180_P001"/>
    <property type="gene ID" value="Zm00001eb141180"/>
</dbReference>
<protein>
    <submittedName>
        <fullName evidence="2">Uncharacterized protein</fullName>
    </submittedName>
</protein>
<name>A0A804N7K9_MAIZE</name>
<reference evidence="3" key="1">
    <citation type="submission" date="2015-12" db="EMBL/GenBank/DDBJ databases">
        <title>Update maize B73 reference genome by single molecule sequencing technologies.</title>
        <authorList>
            <consortium name="Maize Genome Sequencing Project"/>
            <person name="Ware D."/>
        </authorList>
    </citation>
    <scope>NUCLEOTIDE SEQUENCE [LARGE SCALE GENOMIC DNA]</scope>
    <source>
        <strain evidence="3">cv. B73</strain>
    </source>
</reference>
<reference evidence="2" key="3">
    <citation type="submission" date="2021-05" db="UniProtKB">
        <authorList>
            <consortium name="EnsemblPlants"/>
        </authorList>
    </citation>
    <scope>IDENTIFICATION</scope>
    <source>
        <strain evidence="2">cv. B73</strain>
    </source>
</reference>
<dbReference type="Proteomes" id="UP000007305">
    <property type="component" value="Chromosome 3"/>
</dbReference>
<feature type="region of interest" description="Disordered" evidence="1">
    <location>
        <begin position="36"/>
        <end position="108"/>
    </location>
</feature>
<dbReference type="AlphaFoldDB" id="A0A804N7K9"/>
<dbReference type="InParanoid" id="A0A804N7K9"/>
<feature type="compositionally biased region" description="Basic and acidic residues" evidence="1">
    <location>
        <begin position="89"/>
        <end position="106"/>
    </location>
</feature>
<proteinExistence type="predicted"/>
<keyword evidence="3" id="KW-1185">Reference proteome</keyword>
<reference evidence="2" key="2">
    <citation type="submission" date="2019-07" db="EMBL/GenBank/DDBJ databases">
        <authorList>
            <person name="Seetharam A."/>
            <person name="Woodhouse M."/>
            <person name="Cannon E."/>
        </authorList>
    </citation>
    <scope>NUCLEOTIDE SEQUENCE [LARGE SCALE GENOMIC DNA]</scope>
    <source>
        <strain evidence="2">cv. B73</strain>
    </source>
</reference>
<sequence length="165" mass="18398">MLLANCTNLQLQFALHGVRRAKASHPRAATVRGVRGRQQWRRGCGRERERINGRAMPPLLSNSAGKIKRDLCATNPKSERRKRGSRSSRPTDGRTDRKTDVQERKLGAHRYARVRRGTTATMTEHCLSASCCLVPAAAPTHHPSLHLKRGYRDQINAAECSAIPT</sequence>
<evidence type="ECO:0000313" key="2">
    <source>
        <dbReference type="EnsemblPlants" id="Zm00001eb141180_P001"/>
    </source>
</evidence>
<dbReference type="EnsemblPlants" id="Zm00001eb141180_T001">
    <property type="protein sequence ID" value="Zm00001eb141180_P001"/>
    <property type="gene ID" value="Zm00001eb141180"/>
</dbReference>
<accession>A0A804N7K9</accession>